<dbReference type="InterPro" id="IPR029442">
    <property type="entry name" value="GyrI-like"/>
</dbReference>
<organism evidence="5 6">
    <name type="scientific">Enterovibrio qingdaonensis</name>
    <dbReference type="NCBI Taxonomy" id="2899818"/>
    <lineage>
        <taxon>Bacteria</taxon>
        <taxon>Pseudomonadati</taxon>
        <taxon>Pseudomonadota</taxon>
        <taxon>Gammaproteobacteria</taxon>
        <taxon>Vibrionales</taxon>
        <taxon>Vibrionaceae</taxon>
        <taxon>Enterovibrio</taxon>
    </lineage>
</organism>
<dbReference type="InterPro" id="IPR018062">
    <property type="entry name" value="HTH_AraC-typ_CS"/>
</dbReference>
<reference evidence="5" key="1">
    <citation type="submission" date="2021-12" db="EMBL/GenBank/DDBJ databases">
        <title>Enterovibrio ZSDZ35 sp. nov. and Enterovibrio ZSDZ42 sp. nov., isolated from coastal seawater in Qingdao.</title>
        <authorList>
            <person name="Zhang P."/>
        </authorList>
    </citation>
    <scope>NUCLEOTIDE SEQUENCE</scope>
    <source>
        <strain evidence="5">ZSDZ35</strain>
    </source>
</reference>
<dbReference type="InterPro" id="IPR018060">
    <property type="entry name" value="HTH_AraC"/>
</dbReference>
<dbReference type="SMART" id="SM00871">
    <property type="entry name" value="AraC_E_bind"/>
    <property type="match status" value="1"/>
</dbReference>
<dbReference type="SUPFAM" id="SSF46689">
    <property type="entry name" value="Homeodomain-like"/>
    <property type="match status" value="2"/>
</dbReference>
<accession>A0ABT5QFW5</accession>
<dbReference type="PANTHER" id="PTHR40055:SF1">
    <property type="entry name" value="TRANSCRIPTIONAL REGULATOR YGIV-RELATED"/>
    <property type="match status" value="1"/>
</dbReference>
<dbReference type="InterPro" id="IPR010499">
    <property type="entry name" value="AraC_E-bd"/>
</dbReference>
<evidence type="ECO:0000313" key="6">
    <source>
        <dbReference type="Proteomes" id="UP001149821"/>
    </source>
</evidence>
<keyword evidence="1" id="KW-0805">Transcription regulation</keyword>
<dbReference type="Proteomes" id="UP001149821">
    <property type="component" value="Unassembled WGS sequence"/>
</dbReference>
<dbReference type="Gene3D" id="1.10.10.60">
    <property type="entry name" value="Homeodomain-like"/>
    <property type="match status" value="2"/>
</dbReference>
<evidence type="ECO:0000256" key="3">
    <source>
        <dbReference type="ARBA" id="ARBA00023163"/>
    </source>
</evidence>
<dbReference type="InterPro" id="IPR011256">
    <property type="entry name" value="Reg_factor_effector_dom_sf"/>
</dbReference>
<keyword evidence="6" id="KW-1185">Reference proteome</keyword>
<dbReference type="Gene3D" id="3.20.80.10">
    <property type="entry name" value="Regulatory factor, effector binding domain"/>
    <property type="match status" value="1"/>
</dbReference>
<evidence type="ECO:0000256" key="1">
    <source>
        <dbReference type="ARBA" id="ARBA00023015"/>
    </source>
</evidence>
<dbReference type="PRINTS" id="PR00032">
    <property type="entry name" value="HTHARAC"/>
</dbReference>
<proteinExistence type="predicted"/>
<dbReference type="SMART" id="SM00342">
    <property type="entry name" value="HTH_ARAC"/>
    <property type="match status" value="1"/>
</dbReference>
<dbReference type="SUPFAM" id="SSF55136">
    <property type="entry name" value="Probable bacterial effector-binding domain"/>
    <property type="match status" value="1"/>
</dbReference>
<dbReference type="PROSITE" id="PS00041">
    <property type="entry name" value="HTH_ARAC_FAMILY_1"/>
    <property type="match status" value="1"/>
</dbReference>
<dbReference type="RefSeq" id="WP_274139716.1">
    <property type="nucleotide sequence ID" value="NZ_JAJUBB010000001.1"/>
</dbReference>
<sequence length="289" mass="33691">MVNKHPRLEAAREFIDLNLDSDLDVEGLSRVACLSKYHFHRQFSSFYGISVANYVRLLRLKKASYLLVYKPQMSVTEIALDCRYENSESFSRAFRRVFELSPSEFRVSPDWEKWGNHFEAIYRLRSDPKMNADDFDVSIIHFDSTDIAVIEHQGVPIQIGESVAKFREWRKSQNISYKQTRIFNIFYDNPDDLDDASLFRVDIGCLYEDKMDLSCGFIKKKTIPGGRFAKVRFVGSSDSIGMVVRYLYERWLPASGERLRDYPVTLERVSFFPFVPEPEAITDILLPIE</sequence>
<comment type="caution">
    <text evidence="5">The sequence shown here is derived from an EMBL/GenBank/DDBJ whole genome shotgun (WGS) entry which is preliminary data.</text>
</comment>
<dbReference type="PROSITE" id="PS01124">
    <property type="entry name" value="HTH_ARAC_FAMILY_2"/>
    <property type="match status" value="1"/>
</dbReference>
<dbReference type="InterPro" id="IPR009057">
    <property type="entry name" value="Homeodomain-like_sf"/>
</dbReference>
<evidence type="ECO:0000256" key="2">
    <source>
        <dbReference type="ARBA" id="ARBA00023125"/>
    </source>
</evidence>
<name>A0ABT5QFW5_9GAMM</name>
<protein>
    <submittedName>
        <fullName evidence="5">AraC family transcriptional regulator</fullName>
    </submittedName>
</protein>
<dbReference type="PANTHER" id="PTHR40055">
    <property type="entry name" value="TRANSCRIPTIONAL REGULATOR YGIV-RELATED"/>
    <property type="match status" value="1"/>
</dbReference>
<feature type="domain" description="HTH araC/xylS-type" evidence="4">
    <location>
        <begin position="9"/>
        <end position="108"/>
    </location>
</feature>
<gene>
    <name evidence="5" type="ORF">LRP49_01595</name>
</gene>
<keyword evidence="2" id="KW-0238">DNA-binding</keyword>
<dbReference type="EMBL" id="JAJUBB010000001">
    <property type="protein sequence ID" value="MDD1779878.1"/>
    <property type="molecule type" value="Genomic_DNA"/>
</dbReference>
<dbReference type="InterPro" id="IPR050908">
    <property type="entry name" value="SmbC-like"/>
</dbReference>
<evidence type="ECO:0000259" key="4">
    <source>
        <dbReference type="PROSITE" id="PS01124"/>
    </source>
</evidence>
<dbReference type="InterPro" id="IPR020449">
    <property type="entry name" value="Tscrpt_reg_AraC-type_HTH"/>
</dbReference>
<dbReference type="Pfam" id="PF12833">
    <property type="entry name" value="HTH_18"/>
    <property type="match status" value="1"/>
</dbReference>
<keyword evidence="3" id="KW-0804">Transcription</keyword>
<dbReference type="Pfam" id="PF06445">
    <property type="entry name" value="GyrI-like"/>
    <property type="match status" value="1"/>
</dbReference>
<evidence type="ECO:0000313" key="5">
    <source>
        <dbReference type="EMBL" id="MDD1779878.1"/>
    </source>
</evidence>